<dbReference type="CDD" id="cd06222">
    <property type="entry name" value="RNase_H_like"/>
    <property type="match status" value="1"/>
</dbReference>
<dbReference type="Pfam" id="PF13966">
    <property type="entry name" value="zf-RVT"/>
    <property type="match status" value="1"/>
</dbReference>
<keyword evidence="2" id="KW-0808">Transferase</keyword>
<dbReference type="PANTHER" id="PTHR33116">
    <property type="entry name" value="REVERSE TRANSCRIPTASE ZINC-BINDING DOMAIN-CONTAINING PROTEIN-RELATED-RELATED"/>
    <property type="match status" value="1"/>
</dbReference>
<dbReference type="InterPro" id="IPR012337">
    <property type="entry name" value="RNaseH-like_sf"/>
</dbReference>
<dbReference type="GO" id="GO:0004523">
    <property type="term" value="F:RNA-DNA hybrid ribonuclease activity"/>
    <property type="evidence" value="ECO:0007669"/>
    <property type="project" value="InterPro"/>
</dbReference>
<feature type="domain" description="Reverse transcriptase" evidence="1">
    <location>
        <begin position="1"/>
        <end position="147"/>
    </location>
</feature>
<evidence type="ECO:0000313" key="2">
    <source>
        <dbReference type="EMBL" id="KAJ4760498.1"/>
    </source>
</evidence>
<evidence type="ECO:0000313" key="3">
    <source>
        <dbReference type="Proteomes" id="UP001140206"/>
    </source>
</evidence>
<dbReference type="InterPro" id="IPR026960">
    <property type="entry name" value="RVT-Znf"/>
</dbReference>
<name>A0AAV8CWT0_9POAL</name>
<gene>
    <name evidence="2" type="ORF">LUZ62_070873</name>
</gene>
<dbReference type="GO" id="GO:0003964">
    <property type="term" value="F:RNA-directed DNA polymerase activity"/>
    <property type="evidence" value="ECO:0007669"/>
    <property type="project" value="UniProtKB-KW"/>
</dbReference>
<dbReference type="Gene3D" id="3.30.420.10">
    <property type="entry name" value="Ribonuclease H-like superfamily/Ribonuclease H"/>
    <property type="match status" value="1"/>
</dbReference>
<dbReference type="InterPro" id="IPR000477">
    <property type="entry name" value="RT_dom"/>
</dbReference>
<accession>A0AAV8CWT0</accession>
<comment type="caution">
    <text evidence="2">The sequence shown here is derived from an EMBL/GenBank/DDBJ whole genome shotgun (WGS) entry which is preliminary data.</text>
</comment>
<dbReference type="Pfam" id="PF00078">
    <property type="entry name" value="RVT_1"/>
    <property type="match status" value="1"/>
</dbReference>
<dbReference type="GO" id="GO:0003676">
    <property type="term" value="F:nucleic acid binding"/>
    <property type="evidence" value="ECO:0007669"/>
    <property type="project" value="InterPro"/>
</dbReference>
<evidence type="ECO:0000259" key="1">
    <source>
        <dbReference type="PROSITE" id="PS50878"/>
    </source>
</evidence>
<dbReference type="InterPro" id="IPR043502">
    <property type="entry name" value="DNA/RNA_pol_sf"/>
</dbReference>
<dbReference type="InterPro" id="IPR044730">
    <property type="entry name" value="RNase_H-like_dom_plant"/>
</dbReference>
<dbReference type="EMBL" id="JAMFTS010000004">
    <property type="protein sequence ID" value="KAJ4760498.1"/>
    <property type="molecule type" value="Genomic_DNA"/>
</dbReference>
<sequence length="750" mass="85391">MSTSKFSSKLNGVAQGGFFTASRGLKQGCPMSPYLFILATEVLSKLFNEAVQSSKIQGFKVKPNAHPITHALYADDLVIFGTTQQQEVGAMREILDTFASMSGLRENPEKSVIWFSKRATSRNKQGVLSIFPVGYAPRTTTYLGCPISNAGYYTKDYINLKERIMNKLAGWKLHTLSFAGRTELIRSVLQSMPMHVMATQLLPMKVLNDLSSIFKKFLWGKVGHNRYLALVGWEKICTTFQQGGLNLRNLHTLNVSWVMKTLYNFLAGNKTIWAKVCGAKYCEGKGFWEGNYQKGNSDLWKAFHKIKHCIKDDLLWVIGSGSKIPAIGQPWYPNWKTDIQHAPQVADLSVRDLFDFELNQWRIQNLTQFFHPNSVHQIQNLKPTPIQDRTVPDRLVWKPSKNGLFSLKLAYQFLANQSQEAPTDHLAGKIWRINDLQPKIRAFLWKITHNALPTMYELRRRIPRISPVCPRCGMENETIHHMLFICTVSRAVWFCSPLAIRTEELLLDPLQTLQWAFSNLHKKQLTLFGNIAWAVWKSRNAYVFGAHNENPTSTLAEAMALQEVKGHPISRSIEEVHMDETVNISSRYAAVCLLDGSWDNNGRSGVGVAVYCNKGWLLHISCKPENVGSPFQAELAALQHALHVISDLQVSKPILFLSDCMYLTQYLNEGEEELVQDWRTIPAIFQCRAFLQQNHDLFVLQHVNRNHIEVPHKLANLARVTQRSFHGYPSTQQMGQLELSQRLPAVFSFF</sequence>
<dbReference type="InterPro" id="IPR002156">
    <property type="entry name" value="RNaseH_domain"/>
</dbReference>
<reference evidence="2" key="1">
    <citation type="submission" date="2022-08" db="EMBL/GenBank/DDBJ databases">
        <authorList>
            <person name="Marques A."/>
        </authorList>
    </citation>
    <scope>NUCLEOTIDE SEQUENCE</scope>
    <source>
        <strain evidence="2">RhyPub2mFocal</strain>
        <tissue evidence="2">Leaves</tissue>
    </source>
</reference>
<keyword evidence="3" id="KW-1185">Reference proteome</keyword>
<keyword evidence="2" id="KW-0548">Nucleotidyltransferase</keyword>
<dbReference type="SUPFAM" id="SSF56672">
    <property type="entry name" value="DNA/RNA polymerases"/>
    <property type="match status" value="1"/>
</dbReference>
<protein>
    <submittedName>
        <fullName evidence="2">RNA-directed DNA polymerase (Reverse transcriptase)-related family protein</fullName>
    </submittedName>
</protein>
<dbReference type="InterPro" id="IPR036397">
    <property type="entry name" value="RNaseH_sf"/>
</dbReference>
<dbReference type="SUPFAM" id="SSF53098">
    <property type="entry name" value="Ribonuclease H-like"/>
    <property type="match status" value="1"/>
</dbReference>
<proteinExistence type="predicted"/>
<dbReference type="PANTHER" id="PTHR33116:SF86">
    <property type="entry name" value="REVERSE TRANSCRIPTASE DOMAIN-CONTAINING PROTEIN"/>
    <property type="match status" value="1"/>
</dbReference>
<dbReference type="Proteomes" id="UP001140206">
    <property type="component" value="Chromosome 4"/>
</dbReference>
<keyword evidence="2" id="KW-0695">RNA-directed DNA polymerase</keyword>
<dbReference type="Pfam" id="PF13456">
    <property type="entry name" value="RVT_3"/>
    <property type="match status" value="1"/>
</dbReference>
<dbReference type="AlphaFoldDB" id="A0AAV8CWT0"/>
<organism evidence="2 3">
    <name type="scientific">Rhynchospora pubera</name>
    <dbReference type="NCBI Taxonomy" id="906938"/>
    <lineage>
        <taxon>Eukaryota</taxon>
        <taxon>Viridiplantae</taxon>
        <taxon>Streptophyta</taxon>
        <taxon>Embryophyta</taxon>
        <taxon>Tracheophyta</taxon>
        <taxon>Spermatophyta</taxon>
        <taxon>Magnoliopsida</taxon>
        <taxon>Liliopsida</taxon>
        <taxon>Poales</taxon>
        <taxon>Cyperaceae</taxon>
        <taxon>Cyperoideae</taxon>
        <taxon>Rhynchosporeae</taxon>
        <taxon>Rhynchospora</taxon>
    </lineage>
</organism>
<dbReference type="PROSITE" id="PS50878">
    <property type="entry name" value="RT_POL"/>
    <property type="match status" value="1"/>
</dbReference>